<accession>A0A420XRY3</accession>
<dbReference type="InterPro" id="IPR020846">
    <property type="entry name" value="MFS_dom"/>
</dbReference>
<evidence type="ECO:0000256" key="1">
    <source>
        <dbReference type="ARBA" id="ARBA00004651"/>
    </source>
</evidence>
<feature type="transmembrane region" description="Helical" evidence="5">
    <location>
        <begin position="392"/>
        <end position="414"/>
    </location>
</feature>
<reference evidence="7 8" key="1">
    <citation type="submission" date="2018-10" db="EMBL/GenBank/DDBJ databases">
        <title>Genomic Encyclopedia of Archaeal and Bacterial Type Strains, Phase II (KMG-II): from individual species to whole genera.</title>
        <authorList>
            <person name="Goeker M."/>
        </authorList>
    </citation>
    <scope>NUCLEOTIDE SEQUENCE [LARGE SCALE GENOMIC DNA]</scope>
    <source>
        <strain evidence="7 8">RP-AC37</strain>
    </source>
</reference>
<feature type="transmembrane region" description="Helical" evidence="5">
    <location>
        <begin position="232"/>
        <end position="249"/>
    </location>
</feature>
<keyword evidence="2 5" id="KW-0812">Transmembrane</keyword>
<dbReference type="PROSITE" id="PS50850">
    <property type="entry name" value="MFS"/>
    <property type="match status" value="1"/>
</dbReference>
<feature type="transmembrane region" description="Helical" evidence="5">
    <location>
        <begin position="7"/>
        <end position="26"/>
    </location>
</feature>
<dbReference type="AlphaFoldDB" id="A0A420XRY3"/>
<feature type="transmembrane region" description="Helical" evidence="5">
    <location>
        <begin position="109"/>
        <end position="138"/>
    </location>
</feature>
<dbReference type="GO" id="GO:0022857">
    <property type="term" value="F:transmembrane transporter activity"/>
    <property type="evidence" value="ECO:0007669"/>
    <property type="project" value="InterPro"/>
</dbReference>
<dbReference type="InterPro" id="IPR036259">
    <property type="entry name" value="MFS_trans_sf"/>
</dbReference>
<gene>
    <name evidence="7" type="ORF">CLV35_1316</name>
</gene>
<feature type="transmembrane region" description="Helical" evidence="5">
    <location>
        <begin position="361"/>
        <end position="380"/>
    </location>
</feature>
<dbReference type="GO" id="GO:0005886">
    <property type="term" value="C:plasma membrane"/>
    <property type="evidence" value="ECO:0007669"/>
    <property type="project" value="UniProtKB-SubCell"/>
</dbReference>
<comment type="caution">
    <text evidence="7">The sequence shown here is derived from an EMBL/GenBank/DDBJ whole genome shotgun (WGS) entry which is preliminary data.</text>
</comment>
<name>A0A420XRY3_9ACTN</name>
<proteinExistence type="predicted"/>
<evidence type="ECO:0000256" key="2">
    <source>
        <dbReference type="ARBA" id="ARBA00022692"/>
    </source>
</evidence>
<protein>
    <submittedName>
        <fullName evidence="7">Putative MFS family arabinose efflux permease</fullName>
    </submittedName>
</protein>
<dbReference type="Proteomes" id="UP000281955">
    <property type="component" value="Unassembled WGS sequence"/>
</dbReference>
<keyword evidence="8" id="KW-1185">Reference proteome</keyword>
<evidence type="ECO:0000313" key="8">
    <source>
        <dbReference type="Proteomes" id="UP000281955"/>
    </source>
</evidence>
<evidence type="ECO:0000256" key="3">
    <source>
        <dbReference type="ARBA" id="ARBA00022989"/>
    </source>
</evidence>
<feature type="transmembrane region" description="Helical" evidence="5">
    <location>
        <begin position="193"/>
        <end position="211"/>
    </location>
</feature>
<dbReference type="Gene3D" id="1.20.1250.20">
    <property type="entry name" value="MFS general substrate transporter like domains"/>
    <property type="match status" value="2"/>
</dbReference>
<evidence type="ECO:0000313" key="7">
    <source>
        <dbReference type="EMBL" id="RKS77622.1"/>
    </source>
</evidence>
<comment type="subcellular location">
    <subcellularLocation>
        <location evidence="1">Cell membrane</location>
        <topology evidence="1">Multi-pass membrane protein</topology>
    </subcellularLocation>
</comment>
<feature type="domain" description="Major facilitator superfamily (MFS) profile" evidence="6">
    <location>
        <begin position="238"/>
        <end position="434"/>
    </location>
</feature>
<sequence>MRNAGEDGYACGLPLAVVSLALLGPYGEVLRVPGAARFSAAAFFARMPMSMEGLGVVFLVQSTTGSYASAGVVTGALGVSTAVGAPVTARVSDRRGQGFVLRRVPLVRVLSYLLLVLCARAHAPLAVLVALACTAGLATAQPGSLVRARWSHVLRERPALVHTAFSLESALDELIFVVGPVAVTLVATQVSPTAGLLLPAAGLLTGALLLAGQRGTEPPPAPVGGEHHVAGTVIGLPPIALLALVYVFLGGTFGSVEVSVVAFTEEHGAAGAAGGVLAAFAVSSMVAGLVWGTLHLTGTLSTRYLVLSAAFGLSTLTFPFAGSDWALAGLLCLSGFAISPMIVSGLGLADELAPAGRRTEAITWTTTGLTIGASAGGALAGHVIDASSGARALWVAAACGVLGGGLSLCGGPLLHRAERASTARASSASDVRPA</sequence>
<feature type="transmembrane region" description="Helical" evidence="5">
    <location>
        <begin position="327"/>
        <end position="349"/>
    </location>
</feature>
<feature type="transmembrane region" description="Helical" evidence="5">
    <location>
        <begin position="304"/>
        <end position="321"/>
    </location>
</feature>
<feature type="transmembrane region" description="Helical" evidence="5">
    <location>
        <begin position="67"/>
        <end position="89"/>
    </location>
</feature>
<evidence type="ECO:0000256" key="5">
    <source>
        <dbReference type="SAM" id="Phobius"/>
    </source>
</evidence>
<dbReference type="SUPFAM" id="SSF103473">
    <property type="entry name" value="MFS general substrate transporter"/>
    <property type="match status" value="1"/>
</dbReference>
<organism evidence="7 8">
    <name type="scientific">Motilibacter peucedani</name>
    <dbReference type="NCBI Taxonomy" id="598650"/>
    <lineage>
        <taxon>Bacteria</taxon>
        <taxon>Bacillati</taxon>
        <taxon>Actinomycetota</taxon>
        <taxon>Actinomycetes</taxon>
        <taxon>Motilibacterales</taxon>
        <taxon>Motilibacteraceae</taxon>
        <taxon>Motilibacter</taxon>
    </lineage>
</organism>
<keyword evidence="4 5" id="KW-0472">Membrane</keyword>
<feature type="transmembrane region" description="Helical" evidence="5">
    <location>
        <begin position="269"/>
        <end position="292"/>
    </location>
</feature>
<dbReference type="InParanoid" id="A0A420XRY3"/>
<dbReference type="PANTHER" id="PTHR23542:SF1">
    <property type="entry name" value="MAJOR FACILITATOR SUPERFAMILY (MFS) PROFILE DOMAIN-CONTAINING PROTEIN"/>
    <property type="match status" value="1"/>
</dbReference>
<keyword evidence="3 5" id="KW-1133">Transmembrane helix</keyword>
<evidence type="ECO:0000256" key="4">
    <source>
        <dbReference type="ARBA" id="ARBA00023136"/>
    </source>
</evidence>
<dbReference type="PANTHER" id="PTHR23542">
    <property type="match status" value="1"/>
</dbReference>
<evidence type="ECO:0000259" key="6">
    <source>
        <dbReference type="PROSITE" id="PS50850"/>
    </source>
</evidence>
<dbReference type="EMBL" id="RBWV01000010">
    <property type="protein sequence ID" value="RKS77622.1"/>
    <property type="molecule type" value="Genomic_DNA"/>
</dbReference>